<dbReference type="AlphaFoldDB" id="A0A0F9C725"/>
<gene>
    <name evidence="1" type="ORF">LCGC14_2360210</name>
</gene>
<comment type="caution">
    <text evidence="1">The sequence shown here is derived from an EMBL/GenBank/DDBJ whole genome shotgun (WGS) entry which is preliminary data.</text>
</comment>
<feature type="non-terminal residue" evidence="1">
    <location>
        <position position="1"/>
    </location>
</feature>
<organism evidence="1">
    <name type="scientific">marine sediment metagenome</name>
    <dbReference type="NCBI Taxonomy" id="412755"/>
    <lineage>
        <taxon>unclassified sequences</taxon>
        <taxon>metagenomes</taxon>
        <taxon>ecological metagenomes</taxon>
    </lineage>
</organism>
<sequence length="23" mass="2468">QPVEAGVLTLQCLMLLTSGLQRP</sequence>
<dbReference type="EMBL" id="LAZR01034551">
    <property type="protein sequence ID" value="KKL44989.1"/>
    <property type="molecule type" value="Genomic_DNA"/>
</dbReference>
<name>A0A0F9C725_9ZZZZ</name>
<protein>
    <submittedName>
        <fullName evidence="1">Uncharacterized protein</fullName>
    </submittedName>
</protein>
<accession>A0A0F9C725</accession>
<proteinExistence type="predicted"/>
<evidence type="ECO:0000313" key="1">
    <source>
        <dbReference type="EMBL" id="KKL44989.1"/>
    </source>
</evidence>
<reference evidence="1" key="1">
    <citation type="journal article" date="2015" name="Nature">
        <title>Complex archaea that bridge the gap between prokaryotes and eukaryotes.</title>
        <authorList>
            <person name="Spang A."/>
            <person name="Saw J.H."/>
            <person name="Jorgensen S.L."/>
            <person name="Zaremba-Niedzwiedzka K."/>
            <person name="Martijn J."/>
            <person name="Lind A.E."/>
            <person name="van Eijk R."/>
            <person name="Schleper C."/>
            <person name="Guy L."/>
            <person name="Ettema T.J."/>
        </authorList>
    </citation>
    <scope>NUCLEOTIDE SEQUENCE</scope>
</reference>